<evidence type="ECO:0000256" key="3">
    <source>
        <dbReference type="ARBA" id="ARBA00022989"/>
    </source>
</evidence>
<gene>
    <name evidence="7" type="ORF">SAMN05443245_6296</name>
</gene>
<dbReference type="GO" id="GO:0016020">
    <property type="term" value="C:membrane"/>
    <property type="evidence" value="ECO:0007669"/>
    <property type="project" value="UniProtKB-SubCell"/>
</dbReference>
<keyword evidence="4 5" id="KW-0472">Membrane</keyword>
<dbReference type="InterPro" id="IPR020846">
    <property type="entry name" value="MFS_dom"/>
</dbReference>
<evidence type="ECO:0000313" key="7">
    <source>
        <dbReference type="EMBL" id="SDR48886.1"/>
    </source>
</evidence>
<evidence type="ECO:0000256" key="1">
    <source>
        <dbReference type="ARBA" id="ARBA00004141"/>
    </source>
</evidence>
<dbReference type="OrthoDB" id="8596007at2"/>
<keyword evidence="2 5" id="KW-0812">Transmembrane</keyword>
<comment type="subcellular location">
    <subcellularLocation>
        <location evidence="1">Membrane</location>
        <topology evidence="1">Multi-pass membrane protein</topology>
    </subcellularLocation>
</comment>
<feature type="transmembrane region" description="Helical" evidence="5">
    <location>
        <begin position="76"/>
        <end position="103"/>
    </location>
</feature>
<dbReference type="AlphaFoldDB" id="A0A1H1JFU4"/>
<proteinExistence type="predicted"/>
<dbReference type="Pfam" id="PF07690">
    <property type="entry name" value="MFS_1"/>
    <property type="match status" value="1"/>
</dbReference>
<dbReference type="InterPro" id="IPR050382">
    <property type="entry name" value="MFS_Na/Anion_cotransporter"/>
</dbReference>
<keyword evidence="8" id="KW-1185">Reference proteome</keyword>
<feature type="transmembrane region" description="Helical" evidence="5">
    <location>
        <begin position="331"/>
        <end position="353"/>
    </location>
</feature>
<name>A0A1H1JFU4_9BURK</name>
<dbReference type="Gene3D" id="1.20.1250.20">
    <property type="entry name" value="MFS general substrate transporter like domains"/>
    <property type="match status" value="2"/>
</dbReference>
<dbReference type="GO" id="GO:0022857">
    <property type="term" value="F:transmembrane transporter activity"/>
    <property type="evidence" value="ECO:0007669"/>
    <property type="project" value="InterPro"/>
</dbReference>
<dbReference type="Proteomes" id="UP000183487">
    <property type="component" value="Unassembled WGS sequence"/>
</dbReference>
<evidence type="ECO:0000313" key="8">
    <source>
        <dbReference type="Proteomes" id="UP000183487"/>
    </source>
</evidence>
<protein>
    <submittedName>
        <fullName evidence="7">Sugar phosphate permease</fullName>
    </submittedName>
</protein>
<dbReference type="EMBL" id="FNKP01000003">
    <property type="protein sequence ID" value="SDR48886.1"/>
    <property type="molecule type" value="Genomic_DNA"/>
</dbReference>
<feature type="domain" description="Major facilitator superfamily (MFS) profile" evidence="6">
    <location>
        <begin position="10"/>
        <end position="420"/>
    </location>
</feature>
<keyword evidence="3 5" id="KW-1133">Transmembrane helix</keyword>
<dbReference type="SUPFAM" id="SSF103473">
    <property type="entry name" value="MFS general substrate transporter"/>
    <property type="match status" value="1"/>
</dbReference>
<evidence type="ECO:0000256" key="4">
    <source>
        <dbReference type="ARBA" id="ARBA00023136"/>
    </source>
</evidence>
<dbReference type="InterPro" id="IPR011701">
    <property type="entry name" value="MFS"/>
</dbReference>
<accession>A0A1H1JFU4</accession>
<dbReference type="PANTHER" id="PTHR11662:SF399">
    <property type="entry name" value="FI19708P1-RELATED"/>
    <property type="match status" value="1"/>
</dbReference>
<dbReference type="InterPro" id="IPR036259">
    <property type="entry name" value="MFS_trans_sf"/>
</dbReference>
<dbReference type="CDD" id="cd17319">
    <property type="entry name" value="MFS_ExuT_GudP_like"/>
    <property type="match status" value="1"/>
</dbReference>
<feature type="transmembrane region" description="Helical" evidence="5">
    <location>
        <begin position="273"/>
        <end position="294"/>
    </location>
</feature>
<evidence type="ECO:0000256" key="5">
    <source>
        <dbReference type="SAM" id="Phobius"/>
    </source>
</evidence>
<feature type="transmembrane region" description="Helical" evidence="5">
    <location>
        <begin position="160"/>
        <end position="183"/>
    </location>
</feature>
<evidence type="ECO:0000256" key="2">
    <source>
        <dbReference type="ARBA" id="ARBA00022692"/>
    </source>
</evidence>
<organism evidence="7 8">
    <name type="scientific">Paraburkholderia fungorum</name>
    <dbReference type="NCBI Taxonomy" id="134537"/>
    <lineage>
        <taxon>Bacteria</taxon>
        <taxon>Pseudomonadati</taxon>
        <taxon>Pseudomonadota</taxon>
        <taxon>Betaproteobacteria</taxon>
        <taxon>Burkholderiales</taxon>
        <taxon>Burkholderiaceae</taxon>
        <taxon>Paraburkholderia</taxon>
    </lineage>
</organism>
<feature type="transmembrane region" description="Helical" evidence="5">
    <location>
        <begin position="233"/>
        <end position="253"/>
    </location>
</feature>
<sequence>MKPGKYRYVVATLLFLAGAINYMDRAALGVVAPILKNELHISPSRMGLIFSSFFVGYSLFAFVGGRLADRYGPHRVFSWAMGGWSLVCGLTATAGGFVSLLFLRTLFGFGEGPMNATTNRTITNWFPREETATMIGFTFSGQTVGSAIAGPIVGLTAFALGWRVSFVVVAALGIVWLIAWRLFGTNTPAENKRVGTAERELIEVSRHNVEVATGDSTARATPLKTFLFRPSTLAVAAGLFAANYMLYVFISWMPSYFTDSLHLSLQAMSVVSVIPWLCGGLGFFGSGIVADMFFKKMSNKLLARKMSAIVPLALSGLSILAVGHAQSTVTIVTLVALAVLFLTAACQGCWATIHELIPAEHVGGVGGFVHLLANISGIVGPALMGMAVEHLGGYDSGFLVGAVIDLLGVLAMLFFITSRTSDREPALDSSQA</sequence>
<dbReference type="PROSITE" id="PS50850">
    <property type="entry name" value="MFS"/>
    <property type="match status" value="1"/>
</dbReference>
<feature type="transmembrane region" description="Helical" evidence="5">
    <location>
        <begin position="306"/>
        <end position="325"/>
    </location>
</feature>
<feature type="transmembrane region" description="Helical" evidence="5">
    <location>
        <begin position="396"/>
        <end position="416"/>
    </location>
</feature>
<evidence type="ECO:0000259" key="6">
    <source>
        <dbReference type="PROSITE" id="PS50850"/>
    </source>
</evidence>
<feature type="transmembrane region" description="Helical" evidence="5">
    <location>
        <begin position="365"/>
        <end position="384"/>
    </location>
</feature>
<feature type="transmembrane region" description="Helical" evidence="5">
    <location>
        <begin position="45"/>
        <end position="64"/>
    </location>
</feature>
<reference evidence="8" key="1">
    <citation type="submission" date="2016-10" db="EMBL/GenBank/DDBJ databases">
        <authorList>
            <person name="Varghese N."/>
        </authorList>
    </citation>
    <scope>NUCLEOTIDE SEQUENCE [LARGE SCALE GENOMIC DNA]</scope>
    <source>
        <strain evidence="8">GAS106B</strain>
    </source>
</reference>
<dbReference type="RefSeq" id="WP_074771515.1">
    <property type="nucleotide sequence ID" value="NZ_FNKP01000003.1"/>
</dbReference>
<dbReference type="PANTHER" id="PTHR11662">
    <property type="entry name" value="SOLUTE CARRIER FAMILY 17"/>
    <property type="match status" value="1"/>
</dbReference>